<dbReference type="Proteomes" id="UP000679848">
    <property type="component" value="Chromosome"/>
</dbReference>
<dbReference type="SUPFAM" id="SSF51182">
    <property type="entry name" value="RmlC-like cupins"/>
    <property type="match status" value="1"/>
</dbReference>
<evidence type="ECO:0000256" key="1">
    <source>
        <dbReference type="ARBA" id="ARBA00022723"/>
    </source>
</evidence>
<dbReference type="GO" id="GO:0046872">
    <property type="term" value="F:metal ion binding"/>
    <property type="evidence" value="ECO:0007669"/>
    <property type="project" value="UniProtKB-KW"/>
</dbReference>
<dbReference type="Pfam" id="PF07883">
    <property type="entry name" value="Cupin_2"/>
    <property type="match status" value="1"/>
</dbReference>
<dbReference type="CDD" id="cd02221">
    <property type="entry name" value="cupin_TM1287-like"/>
    <property type="match status" value="1"/>
</dbReference>
<dbReference type="EMBL" id="AP023420">
    <property type="protein sequence ID" value="BCK83851.1"/>
    <property type="molecule type" value="Genomic_DNA"/>
</dbReference>
<feature type="domain" description="Cupin type-2" evidence="2">
    <location>
        <begin position="42"/>
        <end position="109"/>
    </location>
</feature>
<reference evidence="3" key="1">
    <citation type="submission" date="2020-09" db="EMBL/GenBank/DDBJ databases">
        <title>New species isolated from human feces.</title>
        <authorList>
            <person name="Kitahara M."/>
            <person name="Shigeno Y."/>
            <person name="Shime M."/>
            <person name="Matsumoto Y."/>
            <person name="Nakamura S."/>
            <person name="Motooka D."/>
            <person name="Fukuoka S."/>
            <person name="Nishikawa H."/>
            <person name="Benno Y."/>
        </authorList>
    </citation>
    <scope>NUCLEOTIDE SEQUENCE</scope>
    <source>
        <strain evidence="3">MM59</strain>
    </source>
</reference>
<dbReference type="PANTHER" id="PTHR35848:SF6">
    <property type="entry name" value="CUPIN TYPE-2 DOMAIN-CONTAINING PROTEIN"/>
    <property type="match status" value="1"/>
</dbReference>
<dbReference type="Gene3D" id="2.60.120.10">
    <property type="entry name" value="Jelly Rolls"/>
    <property type="match status" value="1"/>
</dbReference>
<dbReference type="InterPro" id="IPR051610">
    <property type="entry name" value="GPI/OXD"/>
</dbReference>
<evidence type="ECO:0000313" key="4">
    <source>
        <dbReference type="Proteomes" id="UP000679848"/>
    </source>
</evidence>
<name>A0A810QDS4_9FIRM</name>
<organism evidence="3 4">
    <name type="scientific">Pusillibacter faecalis</name>
    <dbReference type="NCBI Taxonomy" id="2714358"/>
    <lineage>
        <taxon>Bacteria</taxon>
        <taxon>Bacillati</taxon>
        <taxon>Bacillota</taxon>
        <taxon>Clostridia</taxon>
        <taxon>Eubacteriales</taxon>
        <taxon>Oscillospiraceae</taxon>
        <taxon>Pusillibacter</taxon>
    </lineage>
</organism>
<dbReference type="InterPro" id="IPR013096">
    <property type="entry name" value="Cupin_2"/>
</dbReference>
<dbReference type="PANTHER" id="PTHR35848">
    <property type="entry name" value="OXALATE-BINDING PROTEIN"/>
    <property type="match status" value="1"/>
</dbReference>
<dbReference type="AlphaFoldDB" id="A0A810QDS4"/>
<dbReference type="RefSeq" id="WP_213542897.1">
    <property type="nucleotide sequence ID" value="NZ_AP023420.1"/>
</dbReference>
<evidence type="ECO:0000313" key="3">
    <source>
        <dbReference type="EMBL" id="BCK83851.1"/>
    </source>
</evidence>
<gene>
    <name evidence="3" type="ORF">MM59RIKEN_11700</name>
</gene>
<dbReference type="InterPro" id="IPR011051">
    <property type="entry name" value="RmlC_Cupin_sf"/>
</dbReference>
<dbReference type="KEGG" id="pfaa:MM59RIKEN_11700"/>
<sequence length="114" mass="12702">MVTRSDHCPRRTARIQGGEGIVHIKDLTDREGLYGHGKMFSHIVVNPGCSIGYHDHQHETEFYYILRGEAVFNDDGTEVPVHPGDICATGFGQHHALENRGKEPVELIALIVTE</sequence>
<dbReference type="InterPro" id="IPR014710">
    <property type="entry name" value="RmlC-like_jellyroll"/>
</dbReference>
<keyword evidence="4" id="KW-1185">Reference proteome</keyword>
<protein>
    <submittedName>
        <fullName evidence="3">Cupin</fullName>
    </submittedName>
</protein>
<keyword evidence="1" id="KW-0479">Metal-binding</keyword>
<accession>A0A810QDS4</accession>
<evidence type="ECO:0000259" key="2">
    <source>
        <dbReference type="Pfam" id="PF07883"/>
    </source>
</evidence>
<proteinExistence type="predicted"/>